<dbReference type="InterPro" id="IPR012341">
    <property type="entry name" value="6hp_glycosidase-like_sf"/>
</dbReference>
<dbReference type="Pfam" id="PF03633">
    <property type="entry name" value="Glyco_hydro_65C"/>
    <property type="match status" value="1"/>
</dbReference>
<feature type="domain" description="Glycoside hydrolase family 65 C-terminal" evidence="5">
    <location>
        <begin position="704"/>
        <end position="762"/>
    </location>
</feature>
<dbReference type="Pfam" id="PF03632">
    <property type="entry name" value="Glyco_hydro_65m"/>
    <property type="match status" value="1"/>
</dbReference>
<keyword evidence="8" id="KW-1185">Reference proteome</keyword>
<dbReference type="Gene3D" id="2.60.420.10">
    <property type="entry name" value="Maltose phosphorylase, domain 3"/>
    <property type="match status" value="1"/>
</dbReference>
<dbReference type="PIRSF" id="PIRSF036289">
    <property type="entry name" value="Glycosyl_hydrolase_malt_phosph"/>
    <property type="match status" value="1"/>
</dbReference>
<reference evidence="7 8" key="1">
    <citation type="journal article" date="2019" name="Int. J. Syst. Evol. Microbiol.">
        <title>The Global Catalogue of Microorganisms (GCM) 10K type strain sequencing project: providing services to taxonomists for standard genome sequencing and annotation.</title>
        <authorList>
            <consortium name="The Broad Institute Genomics Platform"/>
            <consortium name="The Broad Institute Genome Sequencing Center for Infectious Disease"/>
            <person name="Wu L."/>
            <person name="Ma J."/>
        </authorList>
    </citation>
    <scope>NUCLEOTIDE SEQUENCE [LARGE SCALE GENOMIC DNA]</scope>
    <source>
        <strain evidence="7 8">JCM 12662</strain>
    </source>
</reference>
<gene>
    <name evidence="7" type="ORF">GCM10008932_18900</name>
</gene>
<sequence length="766" mass="87896">MHPLISKDSKWVLQEDGTSKETIVQNETLFALSNGHFGTRGSLEETSRTPDYSYSESTLVNAFYDSEPIEYGEWAYGYAKNHQTIIPVPNGKKLTLTLDGETFDLETGSTTDHKRMLDLEKAVLTRTFTWTNTQDKSVDVKIERFVSYDYPELLVQKVWVTPHEDGSELELTAELDDLKEMGQTKGHQDSHDPRKKVLKERRFDSTDLESEEHTLMHITPHSTDLNLIVGATNALSDASAAYHRDGNTETWKVETRKSQTVSLERWVAYGFIFTDESEKEEQSRQVDDLLSKVKEEGYDSVKEKHLDYMKTFWSTSDIQIDGDDTLQTGLRFNLFHLHQAAGRDGLTNMSAKGLTGEGYEGHYFWDTEMYMLPFFIYTQPEIAKQLLRYRYSILPQARERAREMAIDNGALFAWRTINGEEASPYYPAGTAQIHINADIAHAVHTYLQATDDTEFGMNEGLEILIETARFYETYGHYDELRDGAFVLNEVTGPDEYTAIVNNNFYTNLLAKHNLNYAIEWVEKALDEKNEDGQAVLEKVAFEKAELDAWKKAADKMFLPYDEKQQLTMQDDSFFHKKVWDFDNTPEENYPLLLNYHPLTIYGHQVNKQADTVLAQFLFSTEFSQEQKERDYNYYEAITTHDSSLSRSVFGMMASDIGDLEKAYDYFMDTALMDITNMQGNTNDGVHTANMGGTWMSIVYGFGGLRMANGTLHFSPKLPKQWNKLSFTIQFKGRTLQVTIKPEGSEYTLLEGEPLEINHFGEKKVIQ</sequence>
<dbReference type="SUPFAM" id="SSF74650">
    <property type="entry name" value="Galactose mutarotase-like"/>
    <property type="match status" value="1"/>
</dbReference>
<dbReference type="InterPro" id="IPR011013">
    <property type="entry name" value="Gal_mutarotase_sf_dom"/>
</dbReference>
<comment type="similarity">
    <text evidence="1">Belongs to the glycosyl hydrolase 65 family.</text>
</comment>
<feature type="domain" description="Glycoside hydrolase family 65 N-terminal" evidence="6">
    <location>
        <begin position="15"/>
        <end position="269"/>
    </location>
</feature>
<dbReference type="InterPro" id="IPR017045">
    <property type="entry name" value="Malt_Pase/Glycosyl_Hdrlase"/>
</dbReference>
<proteinExistence type="inferred from homology"/>
<dbReference type="Pfam" id="PF03636">
    <property type="entry name" value="Glyco_hydro_65N"/>
    <property type="match status" value="1"/>
</dbReference>
<dbReference type="PANTHER" id="PTHR11051">
    <property type="entry name" value="GLYCOSYL HYDROLASE-RELATED"/>
    <property type="match status" value="1"/>
</dbReference>
<accession>A0ABN0XLR1</accession>
<comment type="caution">
    <text evidence="7">The sequence shown here is derived from an EMBL/GenBank/DDBJ whole genome shotgun (WGS) entry which is preliminary data.</text>
</comment>
<dbReference type="Proteomes" id="UP001501166">
    <property type="component" value="Unassembled WGS sequence"/>
</dbReference>
<dbReference type="EMBL" id="BAAACW010000121">
    <property type="protein sequence ID" value="GAA0367118.1"/>
    <property type="molecule type" value="Genomic_DNA"/>
</dbReference>
<evidence type="ECO:0000259" key="4">
    <source>
        <dbReference type="Pfam" id="PF03632"/>
    </source>
</evidence>
<dbReference type="Gene3D" id="2.70.98.40">
    <property type="entry name" value="Glycoside hydrolase, family 65, N-terminal domain"/>
    <property type="match status" value="1"/>
</dbReference>
<evidence type="ECO:0000313" key="8">
    <source>
        <dbReference type="Proteomes" id="UP001501166"/>
    </source>
</evidence>
<dbReference type="Gene3D" id="1.50.10.10">
    <property type="match status" value="1"/>
</dbReference>
<dbReference type="GO" id="GO:0016787">
    <property type="term" value="F:hydrolase activity"/>
    <property type="evidence" value="ECO:0007669"/>
    <property type="project" value="UniProtKB-KW"/>
</dbReference>
<dbReference type="InterPro" id="IPR005196">
    <property type="entry name" value="Glyco_hydro_65_N"/>
</dbReference>
<evidence type="ECO:0000256" key="1">
    <source>
        <dbReference type="ARBA" id="ARBA00006768"/>
    </source>
</evidence>
<organism evidence="7 8">
    <name type="scientific">Alkalibacterium iburiense</name>
    <dbReference type="NCBI Taxonomy" id="290589"/>
    <lineage>
        <taxon>Bacteria</taxon>
        <taxon>Bacillati</taxon>
        <taxon>Bacillota</taxon>
        <taxon>Bacilli</taxon>
        <taxon>Lactobacillales</taxon>
        <taxon>Carnobacteriaceae</taxon>
        <taxon>Alkalibacterium</taxon>
    </lineage>
</organism>
<dbReference type="InterPro" id="IPR037018">
    <property type="entry name" value="GH65_N"/>
</dbReference>
<evidence type="ECO:0000256" key="3">
    <source>
        <dbReference type="ARBA" id="ARBA00022679"/>
    </source>
</evidence>
<evidence type="ECO:0000256" key="2">
    <source>
        <dbReference type="ARBA" id="ARBA00022676"/>
    </source>
</evidence>
<keyword evidence="2" id="KW-0328">Glycosyltransferase</keyword>
<keyword evidence="3" id="KW-0808">Transferase</keyword>
<name>A0ABN0XLR1_9LACT</name>
<dbReference type="InterPro" id="IPR005195">
    <property type="entry name" value="Glyco_hydro_65_M"/>
</dbReference>
<dbReference type="SUPFAM" id="SSF48208">
    <property type="entry name" value="Six-hairpin glycosidases"/>
    <property type="match status" value="1"/>
</dbReference>
<dbReference type="InterPro" id="IPR008928">
    <property type="entry name" value="6-hairpin_glycosidase_sf"/>
</dbReference>
<evidence type="ECO:0000259" key="6">
    <source>
        <dbReference type="Pfam" id="PF03636"/>
    </source>
</evidence>
<keyword evidence="7" id="KW-0378">Hydrolase</keyword>
<protein>
    <submittedName>
        <fullName evidence="7">Glycosyl hydrolase family 65 protein</fullName>
    </submittedName>
</protein>
<dbReference type="InterPro" id="IPR005194">
    <property type="entry name" value="Glyco_hydro_65_C"/>
</dbReference>
<evidence type="ECO:0000313" key="7">
    <source>
        <dbReference type="EMBL" id="GAA0367118.1"/>
    </source>
</evidence>
<evidence type="ECO:0000259" key="5">
    <source>
        <dbReference type="Pfam" id="PF03633"/>
    </source>
</evidence>
<feature type="domain" description="Glycoside hydrolase family 65 central catalytic" evidence="4">
    <location>
        <begin position="331"/>
        <end position="695"/>
    </location>
</feature>
<dbReference type="RefSeq" id="WP_343756048.1">
    <property type="nucleotide sequence ID" value="NZ_BAAACW010000121.1"/>
</dbReference>
<dbReference type="PANTHER" id="PTHR11051:SF8">
    <property type="entry name" value="PROTEIN-GLUCOSYLGALACTOSYLHYDROXYLYSINE GLUCOSIDASE"/>
    <property type="match status" value="1"/>
</dbReference>